<evidence type="ECO:0000256" key="1">
    <source>
        <dbReference type="ARBA" id="ARBA00001933"/>
    </source>
</evidence>
<keyword evidence="4" id="KW-0808">Transferase</keyword>
<dbReference type="Pfam" id="PF00291">
    <property type="entry name" value="PALP"/>
    <property type="match status" value="1"/>
</dbReference>
<dbReference type="SUPFAM" id="SSF52821">
    <property type="entry name" value="Rhodanese/Cell cycle control phosphatase"/>
    <property type="match status" value="1"/>
</dbReference>
<dbReference type="InterPro" id="IPR036052">
    <property type="entry name" value="TrpB-like_PALP_sf"/>
</dbReference>
<dbReference type="STRING" id="349215.A11S_1183"/>
<dbReference type="EC" id="2.5.1.47" evidence="4"/>
<protein>
    <submittedName>
        <fullName evidence="4">Cysteine synthase B</fullName>
        <ecNumber evidence="4">2.5.1.47</ecNumber>
    </submittedName>
</protein>
<feature type="domain" description="Rhodanese" evidence="3">
    <location>
        <begin position="346"/>
        <end position="436"/>
    </location>
</feature>
<dbReference type="PATRIC" id="fig|349215.9.peg.1140"/>
<dbReference type="Gene3D" id="3.40.250.10">
    <property type="entry name" value="Rhodanese-like domain"/>
    <property type="match status" value="1"/>
</dbReference>
<dbReference type="SUPFAM" id="SSF53686">
    <property type="entry name" value="Tryptophan synthase beta subunit-like PLP-dependent enzymes"/>
    <property type="match status" value="1"/>
</dbReference>
<dbReference type="Proteomes" id="UP000011932">
    <property type="component" value="Chromosome"/>
</dbReference>
<evidence type="ECO:0000259" key="3">
    <source>
        <dbReference type="PROSITE" id="PS50206"/>
    </source>
</evidence>
<comment type="cofactor">
    <cofactor evidence="1">
        <name>pyridoxal 5'-phosphate</name>
        <dbReference type="ChEBI" id="CHEBI:597326"/>
    </cofactor>
</comment>
<accession>M4VF71</accession>
<dbReference type="EMBL" id="CP003538">
    <property type="protein sequence ID" value="AGH97997.1"/>
    <property type="molecule type" value="Genomic_DNA"/>
</dbReference>
<dbReference type="InterPro" id="IPR001763">
    <property type="entry name" value="Rhodanese-like_dom"/>
</dbReference>
<gene>
    <name evidence="4" type="ORF">A11S_1183</name>
</gene>
<dbReference type="Gene3D" id="3.40.50.1100">
    <property type="match status" value="2"/>
</dbReference>
<evidence type="ECO:0000313" key="5">
    <source>
        <dbReference type="Proteomes" id="UP000011932"/>
    </source>
</evidence>
<organism evidence="4 5">
    <name type="scientific">Micavibrio aeruginosavorus EPB</name>
    <dbReference type="NCBI Taxonomy" id="349215"/>
    <lineage>
        <taxon>Bacteria</taxon>
        <taxon>Pseudomonadati</taxon>
        <taxon>Bdellovibrionota</taxon>
        <taxon>Bdellovibrionia</taxon>
        <taxon>Bdellovibrionales</taxon>
        <taxon>Pseudobdellovibrionaceae</taxon>
        <taxon>Micavibrio</taxon>
    </lineage>
</organism>
<evidence type="ECO:0000256" key="2">
    <source>
        <dbReference type="ARBA" id="ARBA00022898"/>
    </source>
</evidence>
<dbReference type="Pfam" id="PF00581">
    <property type="entry name" value="Rhodanese"/>
    <property type="match status" value="1"/>
</dbReference>
<dbReference type="GO" id="GO:0004124">
    <property type="term" value="F:cysteine synthase activity"/>
    <property type="evidence" value="ECO:0007669"/>
    <property type="project" value="UniProtKB-EC"/>
</dbReference>
<dbReference type="CDD" id="cd00158">
    <property type="entry name" value="RHOD"/>
    <property type="match status" value="1"/>
</dbReference>
<dbReference type="PANTHER" id="PTHR10314">
    <property type="entry name" value="CYSTATHIONINE BETA-SYNTHASE"/>
    <property type="match status" value="1"/>
</dbReference>
<sequence>MIYDRITDMIGNTPLLKIPAEVHGLKNIDLYAKMEMMNPFGSVKDRVAWGMIRDDIADIQAKGQTIYENSSGNTAKALQLIASTYGVETKLITYLAKVDGVKDIIRMLGAEIEEVLGGSECFDPNDPNDPQFLIEKAVKDDPEKAYFPSQFTNPKNPDIHYQTTGKEIADDLGRVDYFFGGLGTSGSTLGAARRIRDEGSADLKTIGICASKNDFIPGIRSMDQMWESGLFTKEHYADFVYVDSGEAVDAMMDLVKKCAIMCGPTSGASYLGALKYLRTIDESLSERKSAVFIVCDRGEWYTDYVRQRRPHLFNQKQKPGSLQAFEYATANDQFAIPAAQANAWIAEQNPLIIDVRGNLAFKMMSIPGSINIPWELLEPMIDAADPFAKDRPILLACPVGEKTARYAAYLQSRGYKAFGLGGGMLAWRNEQQKQAA</sequence>
<dbReference type="InterPro" id="IPR001926">
    <property type="entry name" value="TrpB-like_PALP"/>
</dbReference>
<dbReference type="PROSITE" id="PS50206">
    <property type="entry name" value="RHODANESE_3"/>
    <property type="match status" value="1"/>
</dbReference>
<dbReference type="InterPro" id="IPR050214">
    <property type="entry name" value="Cys_Synth/Cystath_Beta-Synth"/>
</dbReference>
<dbReference type="OrthoDB" id="9805733at2"/>
<reference evidence="4 5" key="1">
    <citation type="journal article" date="2013" name="ISME J.">
        <title>By their genes ye shall know them: genomic signatures of predatory bacteria.</title>
        <authorList>
            <person name="Pasternak Z."/>
            <person name="Pietrokovski S."/>
            <person name="Rotem O."/>
            <person name="Gophna U."/>
            <person name="Lurie-Weinberger M.N."/>
            <person name="Jurkevitch E."/>
        </authorList>
    </citation>
    <scope>NUCLEOTIDE SEQUENCE [LARGE SCALE GENOMIC DNA]</scope>
    <source>
        <strain evidence="4">EPB</strain>
    </source>
</reference>
<proteinExistence type="predicted"/>
<dbReference type="AlphaFoldDB" id="M4VF71"/>
<name>M4VF71_9BACT</name>
<keyword evidence="2" id="KW-0663">Pyridoxal phosphate</keyword>
<dbReference type="KEGG" id="man:A11S_1183"/>
<dbReference type="HOGENOM" id="CLU_021018_1_0_5"/>
<dbReference type="RefSeq" id="WP_015467535.1">
    <property type="nucleotide sequence ID" value="NC_020812.1"/>
</dbReference>
<evidence type="ECO:0000313" key="4">
    <source>
        <dbReference type="EMBL" id="AGH97997.1"/>
    </source>
</evidence>
<dbReference type="SMART" id="SM00450">
    <property type="entry name" value="RHOD"/>
    <property type="match status" value="1"/>
</dbReference>
<dbReference type="InterPro" id="IPR036873">
    <property type="entry name" value="Rhodanese-like_dom_sf"/>
</dbReference>